<gene>
    <name evidence="1" type="ORF">ALC62_01183</name>
</gene>
<proteinExistence type="predicted"/>
<organism evidence="1 2">
    <name type="scientific">Cyphomyrmex costatus</name>
    <dbReference type="NCBI Taxonomy" id="456900"/>
    <lineage>
        <taxon>Eukaryota</taxon>
        <taxon>Metazoa</taxon>
        <taxon>Ecdysozoa</taxon>
        <taxon>Arthropoda</taxon>
        <taxon>Hexapoda</taxon>
        <taxon>Insecta</taxon>
        <taxon>Pterygota</taxon>
        <taxon>Neoptera</taxon>
        <taxon>Endopterygota</taxon>
        <taxon>Hymenoptera</taxon>
        <taxon>Apocrita</taxon>
        <taxon>Aculeata</taxon>
        <taxon>Formicoidea</taxon>
        <taxon>Formicidae</taxon>
        <taxon>Myrmicinae</taxon>
        <taxon>Cyphomyrmex</taxon>
    </lineage>
</organism>
<name>A0A151IPG4_9HYME</name>
<sequence length="169" mass="19681">MYGEPRPGLAAYAIRLSPPRGEEVCLACHHTSMVQAPVHEMGYRNEWYSVYSLAKLRCSAPTDAAQRGPQSLHPGTEPEIKWNCGEIERRNLVFIRYLHAELRILSLFPFLSSRRHLAFLSCHSATAARRIPIQNRIYRMFLGRQNTKYEIKTDTMKKMYRWQTRISVL</sequence>
<accession>A0A151IPG4</accession>
<protein>
    <submittedName>
        <fullName evidence="1">Uncharacterized protein</fullName>
    </submittedName>
</protein>
<keyword evidence="2" id="KW-1185">Reference proteome</keyword>
<evidence type="ECO:0000313" key="1">
    <source>
        <dbReference type="EMBL" id="KYN07853.1"/>
    </source>
</evidence>
<dbReference type="AlphaFoldDB" id="A0A151IPG4"/>
<evidence type="ECO:0000313" key="2">
    <source>
        <dbReference type="Proteomes" id="UP000078542"/>
    </source>
</evidence>
<reference evidence="1 2" key="1">
    <citation type="submission" date="2016-03" db="EMBL/GenBank/DDBJ databases">
        <title>Cyphomyrmex costatus WGS genome.</title>
        <authorList>
            <person name="Nygaard S."/>
            <person name="Hu H."/>
            <person name="Boomsma J."/>
            <person name="Zhang G."/>
        </authorList>
    </citation>
    <scope>NUCLEOTIDE SEQUENCE [LARGE SCALE GENOMIC DNA]</scope>
    <source>
        <strain evidence="1">MS0001</strain>
        <tissue evidence="1">Whole body</tissue>
    </source>
</reference>
<dbReference type="EMBL" id="KQ976864">
    <property type="protein sequence ID" value="KYN07853.1"/>
    <property type="molecule type" value="Genomic_DNA"/>
</dbReference>
<dbReference type="Proteomes" id="UP000078542">
    <property type="component" value="Unassembled WGS sequence"/>
</dbReference>